<dbReference type="GO" id="GO:0050265">
    <property type="term" value="F:RNA uridylyltransferase activity"/>
    <property type="evidence" value="ECO:0000318"/>
    <property type="project" value="GO_Central"/>
</dbReference>
<keyword evidence="4" id="KW-0479">Metal-binding</keyword>
<dbReference type="OrthoDB" id="407432at2759"/>
<dbReference type="GO" id="GO:0031123">
    <property type="term" value="P:RNA 3'-end processing"/>
    <property type="evidence" value="ECO:0000318"/>
    <property type="project" value="GO_Central"/>
</dbReference>
<evidence type="ECO:0000259" key="7">
    <source>
        <dbReference type="Pfam" id="PF03828"/>
    </source>
</evidence>
<dbReference type="GO" id="GO:0046872">
    <property type="term" value="F:metal ion binding"/>
    <property type="evidence" value="ECO:0007669"/>
    <property type="project" value="UniProtKB-KW"/>
</dbReference>
<sequence length="852" mass="98285">MSLIEALENECYLKPDFCDNFKNEVKLKIEEFSDWFNSIARLYLLRCQPEESELFVYLLLNLKKKLKCAISEINKSVSQRKQLFTCNVCEEVVEVEPWQNVWRVLQDHPHFEETYNQGFDLVSSSESSSASIVDDLSEDLNQVLEPEPVNGLNNFKFNFVIKYDSVVEETLYPESFVSAARKRDHISDHTVQKSGAARAVCLLCPCSLISRGRVYKVTSYVIKNHTAGQRHLKCASTPANTSALRQYHEFWRSQEPNFQAHQVHFLPEITVHNIVKCHLCQEFVKYTSVIDHIKDKVHKSKLLKIFLSPEGKLNEFYLLEMQVGVYEDVVVNNAAPKRDVKPIKETKEKNPGQPKCAFVKVIFEPNSLHLPPRYKNHSSFFTFCNSVVSCNVCKINFSNAVLTIWKHISTPLHKKLTGRECPKYNFFCEICNVLIKDENAWDDHFTNGPNRHDSMTPARKQKVCEYECKTCLLVIFGDELSLSRHISSRGGKNRAKDVKLPFSVKRLFRTKAFIQEEAERMQIEANKVIENRDKLKECCDDLEQALCGIYPTCKAYPFGSRISGLGNNQSDLDVFMDTGDMYLGERQQDAQSQEQIVKKASKVFKAFKDQFHSVVSIPTARTPIVKVHHNFTDLDCDVSFRHGLGVENTKFLRFCMELQPITQSFILLLKRWSDYCRLHEHITNYGLALMAVFFLQTGGFLLSVKTVRAYNPTQSLIIDGWETLNYTVPIEKMKEFVKPYTGGVTQLLREFFYYYSKFDYANQVVCPLLGNTIPKLCFNERPQELLPIEMKSYVQRIQSENGEQFQFRGLTPFCVQDPFDLSHNLTKACQNGTITRLKALCTLTYELLDSIE</sequence>
<evidence type="ECO:0000256" key="5">
    <source>
        <dbReference type="ARBA" id="ARBA00022842"/>
    </source>
</evidence>
<dbReference type="PANTHER" id="PTHR12271">
    <property type="entry name" value="POLY A POLYMERASE CID PAP -RELATED"/>
    <property type="match status" value="1"/>
</dbReference>
<evidence type="ECO:0000259" key="8">
    <source>
        <dbReference type="Pfam" id="PF22600"/>
    </source>
</evidence>
<evidence type="ECO:0000256" key="4">
    <source>
        <dbReference type="ARBA" id="ARBA00022723"/>
    </source>
</evidence>
<dbReference type="Gene3D" id="3.30.460.10">
    <property type="entry name" value="Beta Polymerase, domain 2"/>
    <property type="match status" value="1"/>
</dbReference>
<dbReference type="AlphaFoldDB" id="A0A139WK25"/>
<dbReference type="InterPro" id="IPR043519">
    <property type="entry name" value="NT_sf"/>
</dbReference>
<dbReference type="InterPro" id="IPR054708">
    <property type="entry name" value="MTPAP-like_central"/>
</dbReference>
<dbReference type="SUPFAM" id="SSF81301">
    <property type="entry name" value="Nucleotidyltransferase"/>
    <property type="match status" value="1"/>
</dbReference>
<dbReference type="Pfam" id="PF22600">
    <property type="entry name" value="MTPAP-like_central"/>
    <property type="match status" value="1"/>
</dbReference>
<dbReference type="Pfam" id="PF03828">
    <property type="entry name" value="PAP_assoc"/>
    <property type="match status" value="1"/>
</dbReference>
<reference evidence="9 10" key="2">
    <citation type="journal article" date="2010" name="Nucleic Acids Res.">
        <title>BeetleBase in 2010: revisions to provide comprehensive genomic information for Tribolium castaneum.</title>
        <authorList>
            <person name="Kim H.S."/>
            <person name="Murphy T."/>
            <person name="Xia J."/>
            <person name="Caragea D."/>
            <person name="Park Y."/>
            <person name="Beeman R.W."/>
            <person name="Lorenzen M.D."/>
            <person name="Butcher S."/>
            <person name="Manak J.R."/>
            <person name="Brown S.J."/>
        </authorList>
    </citation>
    <scope>GENOME REANNOTATION</scope>
    <source>
        <strain evidence="9 10">Georgia GA2</strain>
    </source>
</reference>
<keyword evidence="5" id="KW-0460">Magnesium</keyword>
<dbReference type="SUPFAM" id="SSF81631">
    <property type="entry name" value="PAP/OAS1 substrate-binding domain"/>
    <property type="match status" value="1"/>
</dbReference>
<evidence type="ECO:0000256" key="6">
    <source>
        <dbReference type="SAM" id="Coils"/>
    </source>
</evidence>
<accession>A0A139WK25</accession>
<name>A0A139WK25_TRICA</name>
<comment type="cofactor">
    <cofactor evidence="2">
        <name>Mg(2+)</name>
        <dbReference type="ChEBI" id="CHEBI:18420"/>
    </cofactor>
</comment>
<dbReference type="PANTHER" id="PTHR12271:SF66">
    <property type="entry name" value="TERMINAL URIDYLYLTRANSFERASE TAILOR"/>
    <property type="match status" value="1"/>
</dbReference>
<dbReference type="InParanoid" id="A0A139WK25"/>
<evidence type="ECO:0000256" key="2">
    <source>
        <dbReference type="ARBA" id="ARBA00001946"/>
    </source>
</evidence>
<dbReference type="STRING" id="7070.A0A139WK25"/>
<organism evidence="9 10">
    <name type="scientific">Tribolium castaneum</name>
    <name type="common">Red flour beetle</name>
    <dbReference type="NCBI Taxonomy" id="7070"/>
    <lineage>
        <taxon>Eukaryota</taxon>
        <taxon>Metazoa</taxon>
        <taxon>Ecdysozoa</taxon>
        <taxon>Arthropoda</taxon>
        <taxon>Hexapoda</taxon>
        <taxon>Insecta</taxon>
        <taxon>Pterygota</taxon>
        <taxon>Neoptera</taxon>
        <taxon>Endopterygota</taxon>
        <taxon>Coleoptera</taxon>
        <taxon>Polyphaga</taxon>
        <taxon>Cucujiformia</taxon>
        <taxon>Tenebrionidae</taxon>
        <taxon>Tenebrionidae incertae sedis</taxon>
        <taxon>Tribolium</taxon>
    </lineage>
</organism>
<feature type="coiled-coil region" evidence="6">
    <location>
        <begin position="504"/>
        <end position="545"/>
    </location>
</feature>
<gene>
    <name evidence="9" type="primary">AUGUSTUS-3.0.2_32912</name>
    <name evidence="9" type="ORF">TcasGA2_TC032912</name>
</gene>
<proteinExistence type="predicted"/>
<feature type="domain" description="PAP-associated" evidence="7">
    <location>
        <begin position="745"/>
        <end position="823"/>
    </location>
</feature>
<reference evidence="9 10" key="1">
    <citation type="journal article" date="2008" name="Nature">
        <title>The genome of the model beetle and pest Tribolium castaneum.</title>
        <authorList>
            <consortium name="Tribolium Genome Sequencing Consortium"/>
            <person name="Richards S."/>
            <person name="Gibbs R.A."/>
            <person name="Weinstock G.M."/>
            <person name="Brown S.J."/>
            <person name="Denell R."/>
            <person name="Beeman R.W."/>
            <person name="Gibbs R."/>
            <person name="Beeman R.W."/>
            <person name="Brown S.J."/>
            <person name="Bucher G."/>
            <person name="Friedrich M."/>
            <person name="Grimmelikhuijzen C.J."/>
            <person name="Klingler M."/>
            <person name="Lorenzen M."/>
            <person name="Richards S."/>
            <person name="Roth S."/>
            <person name="Schroder R."/>
            <person name="Tautz D."/>
            <person name="Zdobnov E.M."/>
            <person name="Muzny D."/>
            <person name="Gibbs R.A."/>
            <person name="Weinstock G.M."/>
            <person name="Attaway T."/>
            <person name="Bell S."/>
            <person name="Buhay C.J."/>
            <person name="Chandrabose M.N."/>
            <person name="Chavez D."/>
            <person name="Clerk-Blankenburg K.P."/>
            <person name="Cree A."/>
            <person name="Dao M."/>
            <person name="Davis C."/>
            <person name="Chacko J."/>
            <person name="Dinh H."/>
            <person name="Dugan-Rocha S."/>
            <person name="Fowler G."/>
            <person name="Garner T.T."/>
            <person name="Garnes J."/>
            <person name="Gnirke A."/>
            <person name="Hawes A."/>
            <person name="Hernandez J."/>
            <person name="Hines S."/>
            <person name="Holder M."/>
            <person name="Hume J."/>
            <person name="Jhangiani S.N."/>
            <person name="Joshi V."/>
            <person name="Khan Z.M."/>
            <person name="Jackson L."/>
            <person name="Kovar C."/>
            <person name="Kowis A."/>
            <person name="Lee S."/>
            <person name="Lewis L.R."/>
            <person name="Margolis J."/>
            <person name="Morgan M."/>
            <person name="Nazareth L.V."/>
            <person name="Nguyen N."/>
            <person name="Okwuonu G."/>
            <person name="Parker D."/>
            <person name="Richards S."/>
            <person name="Ruiz S.J."/>
            <person name="Santibanez J."/>
            <person name="Savard J."/>
            <person name="Scherer S.E."/>
            <person name="Schneider B."/>
            <person name="Sodergren E."/>
            <person name="Tautz D."/>
            <person name="Vattahil S."/>
            <person name="Villasana D."/>
            <person name="White C.S."/>
            <person name="Wright R."/>
            <person name="Park Y."/>
            <person name="Beeman R.W."/>
            <person name="Lord J."/>
            <person name="Oppert B."/>
            <person name="Lorenzen M."/>
            <person name="Brown S."/>
            <person name="Wang L."/>
            <person name="Savard J."/>
            <person name="Tautz D."/>
            <person name="Richards S."/>
            <person name="Weinstock G."/>
            <person name="Gibbs R.A."/>
            <person name="Liu Y."/>
            <person name="Worley K."/>
            <person name="Weinstock G."/>
            <person name="Elsik C.G."/>
            <person name="Reese J.T."/>
            <person name="Elhaik E."/>
            <person name="Landan G."/>
            <person name="Graur D."/>
            <person name="Arensburger P."/>
            <person name="Atkinson P."/>
            <person name="Beeman R.W."/>
            <person name="Beidler J."/>
            <person name="Brown S.J."/>
            <person name="Demuth J.P."/>
            <person name="Drury D.W."/>
            <person name="Du Y.Z."/>
            <person name="Fujiwara H."/>
            <person name="Lorenzen M."/>
            <person name="Maselli V."/>
            <person name="Osanai M."/>
            <person name="Park Y."/>
            <person name="Robertson H.M."/>
            <person name="Tu Z."/>
            <person name="Wang J.J."/>
            <person name="Wang S."/>
            <person name="Richards S."/>
            <person name="Song H."/>
            <person name="Zhang L."/>
            <person name="Sodergren E."/>
            <person name="Werner D."/>
            <person name="Stanke M."/>
            <person name="Morgenstern B."/>
            <person name="Solovyev V."/>
            <person name="Kosarev P."/>
            <person name="Brown G."/>
            <person name="Chen H.C."/>
            <person name="Ermolaeva O."/>
            <person name="Hlavina W."/>
            <person name="Kapustin Y."/>
            <person name="Kiryutin B."/>
            <person name="Kitts P."/>
            <person name="Maglott D."/>
            <person name="Pruitt K."/>
            <person name="Sapojnikov V."/>
            <person name="Souvorov A."/>
            <person name="Mackey A.J."/>
            <person name="Waterhouse R.M."/>
            <person name="Wyder S."/>
            <person name="Zdobnov E.M."/>
            <person name="Zdobnov E.M."/>
            <person name="Wyder S."/>
            <person name="Kriventseva E.V."/>
            <person name="Kadowaki T."/>
            <person name="Bork P."/>
            <person name="Aranda M."/>
            <person name="Bao R."/>
            <person name="Beermann A."/>
            <person name="Berns N."/>
            <person name="Bolognesi R."/>
            <person name="Bonneton F."/>
            <person name="Bopp D."/>
            <person name="Brown S.J."/>
            <person name="Bucher G."/>
            <person name="Butts T."/>
            <person name="Chaumot A."/>
            <person name="Denell R.E."/>
            <person name="Ferrier D.E."/>
            <person name="Friedrich M."/>
            <person name="Gordon C.M."/>
            <person name="Jindra M."/>
            <person name="Klingler M."/>
            <person name="Lan Q."/>
            <person name="Lattorff H.M."/>
            <person name="Laudet V."/>
            <person name="von Levetsow C."/>
            <person name="Liu Z."/>
            <person name="Lutz R."/>
            <person name="Lynch J.A."/>
            <person name="da Fonseca R.N."/>
            <person name="Posnien N."/>
            <person name="Reuter R."/>
            <person name="Roth S."/>
            <person name="Savard J."/>
            <person name="Schinko J.B."/>
            <person name="Schmitt C."/>
            <person name="Schoppmeier M."/>
            <person name="Schroder R."/>
            <person name="Shippy T.D."/>
            <person name="Simonnet F."/>
            <person name="Marques-Souza H."/>
            <person name="Tautz D."/>
            <person name="Tomoyasu Y."/>
            <person name="Trauner J."/>
            <person name="Van der Zee M."/>
            <person name="Vervoort M."/>
            <person name="Wittkopp N."/>
            <person name="Wimmer E.A."/>
            <person name="Yang X."/>
            <person name="Jones A.K."/>
            <person name="Sattelle D.B."/>
            <person name="Ebert P.R."/>
            <person name="Nelson D."/>
            <person name="Scott J.G."/>
            <person name="Beeman R.W."/>
            <person name="Muthukrishnan S."/>
            <person name="Kramer K.J."/>
            <person name="Arakane Y."/>
            <person name="Beeman R.W."/>
            <person name="Zhu Q."/>
            <person name="Hogenkamp D."/>
            <person name="Dixit R."/>
            <person name="Oppert B."/>
            <person name="Jiang H."/>
            <person name="Zou Z."/>
            <person name="Marshall J."/>
            <person name="Elpidina E."/>
            <person name="Vinokurov K."/>
            <person name="Oppert C."/>
            <person name="Zou Z."/>
            <person name="Evans J."/>
            <person name="Lu Z."/>
            <person name="Zhao P."/>
            <person name="Sumathipala N."/>
            <person name="Altincicek B."/>
            <person name="Vilcinskas A."/>
            <person name="Williams M."/>
            <person name="Hultmark D."/>
            <person name="Hetru C."/>
            <person name="Jiang H."/>
            <person name="Grimmelikhuijzen C.J."/>
            <person name="Hauser F."/>
            <person name="Cazzamali G."/>
            <person name="Williamson M."/>
            <person name="Park Y."/>
            <person name="Li B."/>
            <person name="Tanaka Y."/>
            <person name="Predel R."/>
            <person name="Neupert S."/>
            <person name="Schachtner J."/>
            <person name="Verleyen P."/>
            <person name="Raible F."/>
            <person name="Bork P."/>
            <person name="Friedrich M."/>
            <person name="Walden K.K."/>
            <person name="Robertson H.M."/>
            <person name="Angeli S."/>
            <person name="Foret S."/>
            <person name="Bucher G."/>
            <person name="Schuetz S."/>
            <person name="Maleszka R."/>
            <person name="Wimmer E.A."/>
            <person name="Beeman R.W."/>
            <person name="Lorenzen M."/>
            <person name="Tomoyasu Y."/>
            <person name="Miller S.C."/>
            <person name="Grossmann D."/>
            <person name="Bucher G."/>
        </authorList>
    </citation>
    <scope>NUCLEOTIDE SEQUENCE [LARGE SCALE GENOMIC DNA]</scope>
    <source>
        <strain evidence="9 10">Georgia GA2</strain>
    </source>
</reference>
<evidence type="ECO:0000256" key="3">
    <source>
        <dbReference type="ARBA" id="ARBA00022679"/>
    </source>
</evidence>
<dbReference type="eggNOG" id="KOG2277">
    <property type="taxonomic scope" value="Eukaryota"/>
</dbReference>
<protein>
    <submittedName>
        <fullName evidence="9">Uncharacterized protein</fullName>
    </submittedName>
</protein>
<evidence type="ECO:0000256" key="1">
    <source>
        <dbReference type="ARBA" id="ARBA00001936"/>
    </source>
</evidence>
<dbReference type="Proteomes" id="UP000007266">
    <property type="component" value="Linkage group 4"/>
</dbReference>
<dbReference type="InterPro" id="IPR002058">
    <property type="entry name" value="PAP_assoc"/>
</dbReference>
<dbReference type="GO" id="GO:1990817">
    <property type="term" value="F:poly(A) RNA polymerase activity"/>
    <property type="evidence" value="ECO:0007669"/>
    <property type="project" value="UniProtKB-ARBA"/>
</dbReference>
<feature type="domain" description="Poly(A) RNA polymerase mitochondrial-like central palm" evidence="8">
    <location>
        <begin position="529"/>
        <end position="654"/>
    </location>
</feature>
<dbReference type="Gene3D" id="1.10.1410.10">
    <property type="match status" value="1"/>
</dbReference>
<keyword evidence="3" id="KW-0808">Transferase</keyword>
<evidence type="ECO:0000313" key="10">
    <source>
        <dbReference type="Proteomes" id="UP000007266"/>
    </source>
</evidence>
<evidence type="ECO:0000313" key="9">
    <source>
        <dbReference type="EMBL" id="KYB28191.1"/>
    </source>
</evidence>
<dbReference type="EMBL" id="KQ971338">
    <property type="protein sequence ID" value="KYB28191.1"/>
    <property type="molecule type" value="Genomic_DNA"/>
</dbReference>
<dbReference type="CDD" id="cd05402">
    <property type="entry name" value="NT_PAP_TUTase"/>
    <property type="match status" value="1"/>
</dbReference>
<comment type="cofactor">
    <cofactor evidence="1">
        <name>Mn(2+)</name>
        <dbReference type="ChEBI" id="CHEBI:29035"/>
    </cofactor>
</comment>
<keyword evidence="6" id="KW-0175">Coiled coil</keyword>
<keyword evidence="10" id="KW-1185">Reference proteome</keyword>